<dbReference type="InterPro" id="IPR001789">
    <property type="entry name" value="Sig_transdc_resp-reg_receiver"/>
</dbReference>
<dbReference type="RefSeq" id="WP_116848758.1">
    <property type="nucleotide sequence ID" value="NZ_QTJU01000008.1"/>
</dbReference>
<feature type="modified residue" description="4-aspartylphosphate" evidence="1">
    <location>
        <position position="59"/>
    </location>
</feature>
<evidence type="ECO:0000313" key="4">
    <source>
        <dbReference type="Proteomes" id="UP000261284"/>
    </source>
</evidence>
<keyword evidence="3" id="KW-0238">DNA-binding</keyword>
<reference evidence="3 4" key="1">
    <citation type="submission" date="2018-08" db="EMBL/GenBank/DDBJ databases">
        <title>Chitinophagaceae sp. K23C18032701, a novel bacterium isolated from forest soil.</title>
        <authorList>
            <person name="Wang C."/>
        </authorList>
    </citation>
    <scope>NUCLEOTIDE SEQUENCE [LARGE SCALE GENOMIC DNA]</scope>
    <source>
        <strain evidence="3 4">K23C18032701</strain>
    </source>
</reference>
<dbReference type="AlphaFoldDB" id="A0A3E1NFH2"/>
<organism evidence="3 4">
    <name type="scientific">Deminuibacter soli</name>
    <dbReference type="NCBI Taxonomy" id="2291815"/>
    <lineage>
        <taxon>Bacteria</taxon>
        <taxon>Pseudomonadati</taxon>
        <taxon>Bacteroidota</taxon>
        <taxon>Chitinophagia</taxon>
        <taxon>Chitinophagales</taxon>
        <taxon>Chitinophagaceae</taxon>
        <taxon>Deminuibacter</taxon>
    </lineage>
</organism>
<accession>A0A3E1NFH2</accession>
<dbReference type="EMBL" id="QTJU01000008">
    <property type="protein sequence ID" value="RFM26554.1"/>
    <property type="molecule type" value="Genomic_DNA"/>
</dbReference>
<feature type="domain" description="Response regulatory" evidence="2">
    <location>
        <begin position="4"/>
        <end position="132"/>
    </location>
</feature>
<dbReference type="Pfam" id="PF00072">
    <property type="entry name" value="Response_reg"/>
    <property type="match status" value="1"/>
</dbReference>
<proteinExistence type="predicted"/>
<dbReference type="Gene3D" id="3.40.50.2300">
    <property type="match status" value="1"/>
</dbReference>
<dbReference type="GO" id="GO:0003677">
    <property type="term" value="F:DNA binding"/>
    <property type="evidence" value="ECO:0007669"/>
    <property type="project" value="UniProtKB-KW"/>
</dbReference>
<sequence length="221" mass="25171">MITKVLIAEDHESANISVQATLDELQIPHTDYVYYCDDALDRIKNSKLRNDPYDLLITDLSFEEDTKAQQLADGAALIEAARKIQPELKVLVFSATREAAVIEKLFNKLDIDGYVRKARNDAKELKQAIAKIAVNQRYFPRHLMELIKQKNTYNFNDFDIAVLSLLARGTRQKDIPEHLQKKQIKPSGLSSVEKRLNQMKEAFGFSTNEQLVAFCIETGVI</sequence>
<keyword evidence="1" id="KW-0597">Phosphoprotein</keyword>
<dbReference type="GO" id="GO:0000160">
    <property type="term" value="P:phosphorelay signal transduction system"/>
    <property type="evidence" value="ECO:0007669"/>
    <property type="project" value="InterPro"/>
</dbReference>
<protein>
    <submittedName>
        <fullName evidence="3">DNA-binding response regulator</fullName>
    </submittedName>
</protein>
<dbReference type="InterPro" id="IPR011006">
    <property type="entry name" value="CheY-like_superfamily"/>
</dbReference>
<gene>
    <name evidence="3" type="ORF">DXN05_18425</name>
</gene>
<dbReference type="SUPFAM" id="SSF52172">
    <property type="entry name" value="CheY-like"/>
    <property type="match status" value="1"/>
</dbReference>
<dbReference type="SMART" id="SM00448">
    <property type="entry name" value="REC"/>
    <property type="match status" value="1"/>
</dbReference>
<evidence type="ECO:0000313" key="3">
    <source>
        <dbReference type="EMBL" id="RFM26554.1"/>
    </source>
</evidence>
<dbReference type="PROSITE" id="PS50110">
    <property type="entry name" value="RESPONSE_REGULATORY"/>
    <property type="match status" value="1"/>
</dbReference>
<evidence type="ECO:0000256" key="1">
    <source>
        <dbReference type="PROSITE-ProRule" id="PRU00169"/>
    </source>
</evidence>
<keyword evidence="4" id="KW-1185">Reference proteome</keyword>
<dbReference type="Proteomes" id="UP000261284">
    <property type="component" value="Unassembled WGS sequence"/>
</dbReference>
<dbReference type="OrthoDB" id="659223at2"/>
<comment type="caution">
    <text evidence="3">The sequence shown here is derived from an EMBL/GenBank/DDBJ whole genome shotgun (WGS) entry which is preliminary data.</text>
</comment>
<name>A0A3E1NFH2_9BACT</name>
<evidence type="ECO:0000259" key="2">
    <source>
        <dbReference type="PROSITE" id="PS50110"/>
    </source>
</evidence>